<proteinExistence type="predicted"/>
<gene>
    <name evidence="1" type="ORF">KDK_13510</name>
</gene>
<evidence type="ECO:0000313" key="1">
    <source>
        <dbReference type="EMBL" id="GCE17551.1"/>
    </source>
</evidence>
<keyword evidence="2" id="KW-1185">Reference proteome</keyword>
<name>A0A402AEN0_9CHLR</name>
<protein>
    <submittedName>
        <fullName evidence="1">Uncharacterized protein</fullName>
    </submittedName>
</protein>
<dbReference type="Proteomes" id="UP000287188">
    <property type="component" value="Unassembled WGS sequence"/>
</dbReference>
<comment type="caution">
    <text evidence="1">The sequence shown here is derived from an EMBL/GenBank/DDBJ whole genome shotgun (WGS) entry which is preliminary data.</text>
</comment>
<organism evidence="1 2">
    <name type="scientific">Dictyobacter kobayashii</name>
    <dbReference type="NCBI Taxonomy" id="2014872"/>
    <lineage>
        <taxon>Bacteria</taxon>
        <taxon>Bacillati</taxon>
        <taxon>Chloroflexota</taxon>
        <taxon>Ktedonobacteria</taxon>
        <taxon>Ktedonobacterales</taxon>
        <taxon>Dictyobacteraceae</taxon>
        <taxon>Dictyobacter</taxon>
    </lineage>
</organism>
<dbReference type="AlphaFoldDB" id="A0A402AEN0"/>
<evidence type="ECO:0000313" key="2">
    <source>
        <dbReference type="Proteomes" id="UP000287188"/>
    </source>
</evidence>
<accession>A0A402AEN0</accession>
<sequence>MIGCVDGWNSRGSAWEAGRGFDTSPEPGALVRFQSGTLSNTKRLQKPKWPKREEVENPLFGPFFYLDLVSRRHFLDTKTSPLCQ</sequence>
<dbReference type="EMBL" id="BIFS01000001">
    <property type="protein sequence ID" value="GCE17551.1"/>
    <property type="molecule type" value="Genomic_DNA"/>
</dbReference>
<reference evidence="2" key="1">
    <citation type="submission" date="2018-12" db="EMBL/GenBank/DDBJ databases">
        <title>Tengunoibacter tsumagoiensis gen. nov., sp. nov., Dictyobacter kobayashii sp. nov., D. alpinus sp. nov., and D. joshuensis sp. nov. and description of Dictyobacteraceae fam. nov. within the order Ktedonobacterales isolated from Tengu-no-mugimeshi.</title>
        <authorList>
            <person name="Wang C.M."/>
            <person name="Zheng Y."/>
            <person name="Sakai Y."/>
            <person name="Toyoda A."/>
            <person name="Minakuchi Y."/>
            <person name="Abe K."/>
            <person name="Yokota A."/>
            <person name="Yabe S."/>
        </authorList>
    </citation>
    <scope>NUCLEOTIDE SEQUENCE [LARGE SCALE GENOMIC DNA]</scope>
    <source>
        <strain evidence="2">Uno11</strain>
    </source>
</reference>